<evidence type="ECO:0000313" key="3">
    <source>
        <dbReference type="Proteomes" id="UP000787472"/>
    </source>
</evidence>
<gene>
    <name evidence="2" type="ORF">G8770_15045</name>
</gene>
<dbReference type="Pfam" id="PF13577">
    <property type="entry name" value="SnoaL_4"/>
    <property type="match status" value="1"/>
</dbReference>
<dbReference type="CDD" id="cd00531">
    <property type="entry name" value="NTF2_like"/>
    <property type="match status" value="1"/>
</dbReference>
<dbReference type="InterPro" id="IPR032710">
    <property type="entry name" value="NTF2-like_dom_sf"/>
</dbReference>
<reference evidence="2" key="1">
    <citation type="submission" date="2020-03" db="EMBL/GenBank/DDBJ databases">
        <authorList>
            <person name="Guo F."/>
        </authorList>
    </citation>
    <scope>NUCLEOTIDE SEQUENCE</scope>
    <source>
        <strain evidence="2">JCM 30134</strain>
    </source>
</reference>
<feature type="domain" description="SnoaL-like" evidence="1">
    <location>
        <begin position="9"/>
        <end position="129"/>
    </location>
</feature>
<keyword evidence="3" id="KW-1185">Reference proteome</keyword>
<dbReference type="Gene3D" id="3.10.450.50">
    <property type="match status" value="1"/>
</dbReference>
<dbReference type="Proteomes" id="UP000787472">
    <property type="component" value="Unassembled WGS sequence"/>
</dbReference>
<dbReference type="EMBL" id="JAAONZ010000012">
    <property type="protein sequence ID" value="NHO66866.1"/>
    <property type="molecule type" value="Genomic_DNA"/>
</dbReference>
<protein>
    <submittedName>
        <fullName evidence="2">Nuclear transport factor 2 family protein</fullName>
    </submittedName>
</protein>
<dbReference type="AlphaFoldDB" id="A0A9E5JY98"/>
<dbReference type="InterPro" id="IPR037401">
    <property type="entry name" value="SnoaL-like"/>
</dbReference>
<proteinExistence type="predicted"/>
<evidence type="ECO:0000259" key="1">
    <source>
        <dbReference type="Pfam" id="PF13577"/>
    </source>
</evidence>
<evidence type="ECO:0000313" key="2">
    <source>
        <dbReference type="EMBL" id="NHO66866.1"/>
    </source>
</evidence>
<dbReference type="RefSeq" id="WP_167188480.1">
    <property type="nucleotide sequence ID" value="NZ_JAAONZ010000012.1"/>
</dbReference>
<organism evidence="2 3">
    <name type="scientific">Pseudomaricurvus hydrocarbonicus</name>
    <dbReference type="NCBI Taxonomy" id="1470433"/>
    <lineage>
        <taxon>Bacteria</taxon>
        <taxon>Pseudomonadati</taxon>
        <taxon>Pseudomonadota</taxon>
        <taxon>Gammaproteobacteria</taxon>
        <taxon>Cellvibrionales</taxon>
        <taxon>Cellvibrionaceae</taxon>
        <taxon>Pseudomaricurvus</taxon>
    </lineage>
</organism>
<comment type="caution">
    <text evidence="2">The sequence shown here is derived from an EMBL/GenBank/DDBJ whole genome shotgun (WGS) entry which is preliminary data.</text>
</comment>
<name>A0A9E5JY98_9GAMM</name>
<sequence>MEDMKKLVHERDIKNVLIEYATALDSKIYERLENVFLPDSLAVYYGVGECQGLAEITALVSGVLSQCGQTQHLLSNYQIQVEGQIAWAKCYLQAIHVGKGDYEGELMTVWGEYSDELKLTDQGWRIARRELETLHSQGDIGLT</sequence>
<accession>A0A9E5JY98</accession>
<dbReference type="SUPFAM" id="SSF54427">
    <property type="entry name" value="NTF2-like"/>
    <property type="match status" value="1"/>
</dbReference>